<feature type="compositionally biased region" description="Pro residues" evidence="2">
    <location>
        <begin position="598"/>
        <end position="609"/>
    </location>
</feature>
<reference evidence="5" key="1">
    <citation type="submission" date="2023-06" db="EMBL/GenBank/DDBJ databases">
        <title>Conoideocrella luteorostrata (Hypocreales: Clavicipitaceae), a potential biocontrol fungus for elongate hemlock scale in United States Christmas tree production areas.</title>
        <authorList>
            <person name="Barrett H."/>
            <person name="Lovett B."/>
            <person name="Macias A.M."/>
            <person name="Stajich J.E."/>
            <person name="Kasson M.T."/>
        </authorList>
    </citation>
    <scope>NUCLEOTIDE SEQUENCE</scope>
    <source>
        <strain evidence="5">ARSEF 14590</strain>
    </source>
</reference>
<feature type="compositionally biased region" description="Basic and acidic residues" evidence="2">
    <location>
        <begin position="376"/>
        <end position="392"/>
    </location>
</feature>
<evidence type="ECO:0000259" key="3">
    <source>
        <dbReference type="PROSITE" id="PS51061"/>
    </source>
</evidence>
<dbReference type="PANTHER" id="PTHR15672">
    <property type="entry name" value="CAMP-REGULATED PHOSPHOPROTEIN 21 RELATED R3H DOMAIN CONTAINING PROTEIN"/>
    <property type="match status" value="1"/>
</dbReference>
<accession>A0AAJ0CWN5</accession>
<feature type="compositionally biased region" description="Polar residues" evidence="2">
    <location>
        <begin position="586"/>
        <end position="596"/>
    </location>
</feature>
<feature type="compositionally biased region" description="Polar residues" evidence="2">
    <location>
        <begin position="363"/>
        <end position="375"/>
    </location>
</feature>
<organism evidence="5 6">
    <name type="scientific">Conoideocrella luteorostrata</name>
    <dbReference type="NCBI Taxonomy" id="1105319"/>
    <lineage>
        <taxon>Eukaryota</taxon>
        <taxon>Fungi</taxon>
        <taxon>Dikarya</taxon>
        <taxon>Ascomycota</taxon>
        <taxon>Pezizomycotina</taxon>
        <taxon>Sordariomycetes</taxon>
        <taxon>Hypocreomycetidae</taxon>
        <taxon>Hypocreales</taxon>
        <taxon>Clavicipitaceae</taxon>
        <taxon>Conoideocrella</taxon>
    </lineage>
</organism>
<feature type="region of interest" description="Disordered" evidence="2">
    <location>
        <begin position="85"/>
        <end position="131"/>
    </location>
</feature>
<dbReference type="PANTHER" id="PTHR15672:SF8">
    <property type="entry name" value="PROTEIN ENCORE"/>
    <property type="match status" value="1"/>
</dbReference>
<dbReference type="EMBL" id="JASWJB010000017">
    <property type="protein sequence ID" value="KAK2612354.1"/>
    <property type="molecule type" value="Genomic_DNA"/>
</dbReference>
<dbReference type="GO" id="GO:0006012">
    <property type="term" value="P:galactose metabolic process"/>
    <property type="evidence" value="ECO:0007669"/>
    <property type="project" value="TreeGrafter"/>
</dbReference>
<dbReference type="Gene3D" id="3.30.1370.50">
    <property type="entry name" value="R3H-like domain"/>
    <property type="match status" value="1"/>
</dbReference>
<feature type="domain" description="SUZ" evidence="4">
    <location>
        <begin position="323"/>
        <end position="409"/>
    </location>
</feature>
<feature type="compositionally biased region" description="Polar residues" evidence="2">
    <location>
        <begin position="456"/>
        <end position="475"/>
    </location>
</feature>
<feature type="region of interest" description="Disordered" evidence="2">
    <location>
        <begin position="332"/>
        <end position="392"/>
    </location>
</feature>
<dbReference type="GO" id="GO:0003676">
    <property type="term" value="F:nucleic acid binding"/>
    <property type="evidence" value="ECO:0007669"/>
    <property type="project" value="UniProtKB-UniRule"/>
</dbReference>
<sequence>MATAQVSQGMPKPSFAKVAASVTKDNTPSSSVAKNVVKTSTTAVIADGSSNFENKRFAAAKSNGVAAVASSLKDLSLASNVPSLVVDGRGSIPEPQRTNLGKENGSDGSPKCDSSSELGTKPPSLDGKSITSGTTFALDEKESLRPDDSASVQAAADDDDAFSVRGSLVAGSRMSSDVAMRNRITQPGELGERRVAQTGMVVSPHGILTPPSASSERGPSLGTAATPLSAGGSSDALNVIYRHTPDEKLLDALASPRDRYFLLKLEKDVIDFVQDSKEPYMDQAPSNSFCRMLTHKLADYYHMTHSYEHHIGSVRIFRTPFCRVPPSLATMVPQPLASTSSTPPPAVLPRKIMRRGQDGDGPTSANASKPASESGSEAKDKLAASQKLSREEREEMYKLARERIFGSSEDSIPENEAEIDMSRTSSVSASNRANTTKRGKSGRQRRDDSDSFDSRNQYTPFWGPQQQTWVPQSQGQYIPSMPGQFSAPQQASYAAQVAPSYAQQAPGYGNVPVMAPTQPGYPNYSVPSVSSTTYKQGQHQTIELTFLKQYPLPHHLPQPPQQRYLSNGSPMTTYGTPVTTAAAPQVWTQPGYNQPGYSPAPPPPPPPRAPTSASASASSQTQAGIPYAFGQLPVNINPHDPKSQHPIPGSYNRNHGFNPKTQSFVPGGNGMPAVPPPQPPFTAPGSHHGSPQIGTPPHLAYGAYPPTQAYGGGYGMARQGSSNSMPGYHAVQHIPSPHMHQPQLPVMPAMPNMQAVPHPLPAQQHLPQIPPGHIPGRPPVPTSQGSHQIFTHLPAYGNPASLPQKPATGI</sequence>
<keyword evidence="1" id="KW-0597">Phosphoprotein</keyword>
<evidence type="ECO:0000313" key="6">
    <source>
        <dbReference type="Proteomes" id="UP001251528"/>
    </source>
</evidence>
<feature type="region of interest" description="Disordered" evidence="2">
    <location>
        <begin position="208"/>
        <end position="229"/>
    </location>
</feature>
<proteinExistence type="predicted"/>
<dbReference type="CDD" id="cd02642">
    <property type="entry name" value="R3H_encore_like"/>
    <property type="match status" value="1"/>
</dbReference>
<evidence type="ECO:0000259" key="4">
    <source>
        <dbReference type="PROSITE" id="PS51673"/>
    </source>
</evidence>
<name>A0AAJ0CWN5_9HYPO</name>
<dbReference type="SUPFAM" id="SSF82708">
    <property type="entry name" value="R3H domain"/>
    <property type="match status" value="1"/>
</dbReference>
<dbReference type="InterPro" id="IPR051937">
    <property type="entry name" value="R3H_domain_containing"/>
</dbReference>
<dbReference type="InterPro" id="IPR001374">
    <property type="entry name" value="R3H_dom"/>
</dbReference>
<comment type="caution">
    <text evidence="5">The sequence shown here is derived from an EMBL/GenBank/DDBJ whole genome shotgun (WGS) entry which is preliminary data.</text>
</comment>
<dbReference type="PROSITE" id="PS51061">
    <property type="entry name" value="R3H"/>
    <property type="match status" value="1"/>
</dbReference>
<dbReference type="Proteomes" id="UP001251528">
    <property type="component" value="Unassembled WGS sequence"/>
</dbReference>
<feature type="compositionally biased region" description="Basic and acidic residues" evidence="2">
    <location>
        <begin position="444"/>
        <end position="453"/>
    </location>
</feature>
<keyword evidence="6" id="KW-1185">Reference proteome</keyword>
<dbReference type="PROSITE" id="PS51673">
    <property type="entry name" value="SUZ"/>
    <property type="match status" value="1"/>
</dbReference>
<dbReference type="InterPro" id="IPR036867">
    <property type="entry name" value="R3H_dom_sf"/>
</dbReference>
<feature type="domain" description="R3H" evidence="3">
    <location>
        <begin position="259"/>
        <end position="322"/>
    </location>
</feature>
<evidence type="ECO:0000256" key="1">
    <source>
        <dbReference type="ARBA" id="ARBA00022553"/>
    </source>
</evidence>
<evidence type="ECO:0000313" key="5">
    <source>
        <dbReference type="EMBL" id="KAK2612354.1"/>
    </source>
</evidence>
<evidence type="ECO:0008006" key="7">
    <source>
        <dbReference type="Google" id="ProtNLM"/>
    </source>
</evidence>
<dbReference type="InterPro" id="IPR024771">
    <property type="entry name" value="SUZ"/>
</dbReference>
<feature type="compositionally biased region" description="Low complexity" evidence="2">
    <location>
        <begin position="610"/>
        <end position="621"/>
    </location>
</feature>
<feature type="region of interest" description="Disordered" evidence="2">
    <location>
        <begin position="556"/>
        <end position="621"/>
    </location>
</feature>
<feature type="compositionally biased region" description="Polar residues" evidence="2">
    <location>
        <begin position="422"/>
        <end position="434"/>
    </location>
</feature>
<dbReference type="AlphaFoldDB" id="A0AAJ0CWN5"/>
<feature type="compositionally biased region" description="Polar residues" evidence="2">
    <location>
        <begin position="563"/>
        <end position="579"/>
    </location>
</feature>
<gene>
    <name evidence="5" type="ORF">QQS21_001618</name>
</gene>
<evidence type="ECO:0000256" key="2">
    <source>
        <dbReference type="SAM" id="MobiDB-lite"/>
    </source>
</evidence>
<feature type="region of interest" description="Disordered" evidence="2">
    <location>
        <begin position="409"/>
        <end position="475"/>
    </location>
</feature>
<protein>
    <recommendedName>
        <fullName evidence="7">R3H domain-containing protein</fullName>
    </recommendedName>
</protein>
<dbReference type="Pfam" id="PF12752">
    <property type="entry name" value="SUZ"/>
    <property type="match status" value="1"/>
</dbReference>